<dbReference type="AlphaFoldDB" id="A0A964WUB4"/>
<proteinExistence type="predicted"/>
<evidence type="ECO:0000313" key="3">
    <source>
        <dbReference type="Proteomes" id="UP000773614"/>
    </source>
</evidence>
<organism evidence="2 3">
    <name type="scientific">Propylenella binzhouense</name>
    <dbReference type="NCBI Taxonomy" id="2555902"/>
    <lineage>
        <taxon>Bacteria</taxon>
        <taxon>Pseudomonadati</taxon>
        <taxon>Pseudomonadota</taxon>
        <taxon>Alphaproteobacteria</taxon>
        <taxon>Hyphomicrobiales</taxon>
        <taxon>Propylenellaceae</taxon>
        <taxon>Propylenella</taxon>
    </lineage>
</organism>
<dbReference type="Proteomes" id="UP000773614">
    <property type="component" value="Unassembled WGS sequence"/>
</dbReference>
<sequence>MLQHRNAPLQEADGAFPTVSSDVAFRATMENGEARMPPLRDEAGETWDFATPAPRPSFRLEPGESLFTIGSCFARGVEYFLSSAGFDLPTLRFKVPAEELSRQRVFANGLLNRYNPYSITNEFRFSCENVPPETCFAGEEKVVDLHLHSGIAVPRERAVERRLELHQINREGIAASRVFVVTLGLIEVWYDTHNEVFINGTPDFKLAKRQPDRFLFRVMSPDETMDAVEEIVTTIGRYARPDHRIILTVSPVPLGRTFSRQDIMSANAYSKSCLRTAAEAACRKFEHVDYFPSYETVLYSNREKSWLPDYVHVTTEMVAHNVRRMVEFYT</sequence>
<accession>A0A964WUB4</accession>
<reference evidence="2" key="1">
    <citation type="submission" date="2019-03" db="EMBL/GenBank/DDBJ databases">
        <title>Afifella sp. nov., isolated from activated sludge.</title>
        <authorList>
            <person name="Li Q."/>
            <person name="Liu Y."/>
        </authorList>
    </citation>
    <scope>NUCLEOTIDE SEQUENCE</scope>
    <source>
        <strain evidence="2">L72</strain>
    </source>
</reference>
<dbReference type="Pfam" id="PF08885">
    <property type="entry name" value="GSCFA"/>
    <property type="match status" value="1"/>
</dbReference>
<name>A0A964WUB4_9HYPH</name>
<comment type="caution">
    <text evidence="2">The sequence shown here is derived from an EMBL/GenBank/DDBJ whole genome shotgun (WGS) entry which is preliminary data.</text>
</comment>
<keyword evidence="3" id="KW-1185">Reference proteome</keyword>
<protein>
    <recommendedName>
        <fullName evidence="1">GSCFA domain-containing protein</fullName>
    </recommendedName>
</protein>
<dbReference type="EMBL" id="SPKJ01000054">
    <property type="protein sequence ID" value="MYZ48937.1"/>
    <property type="molecule type" value="Genomic_DNA"/>
</dbReference>
<feature type="domain" description="GSCFA" evidence="1">
    <location>
        <begin position="66"/>
        <end position="323"/>
    </location>
</feature>
<evidence type="ECO:0000259" key="1">
    <source>
        <dbReference type="Pfam" id="PF08885"/>
    </source>
</evidence>
<gene>
    <name evidence="2" type="ORF">E4O86_14575</name>
</gene>
<evidence type="ECO:0000313" key="2">
    <source>
        <dbReference type="EMBL" id="MYZ48937.1"/>
    </source>
</evidence>
<dbReference type="InterPro" id="IPR014982">
    <property type="entry name" value="GSCFA"/>
</dbReference>